<keyword evidence="6" id="KW-0812">Transmembrane</keyword>
<comment type="caution">
    <text evidence="4">Lacks conserved residue(s) required for the propagation of feature annotation.</text>
</comment>
<dbReference type="InterPro" id="IPR001791">
    <property type="entry name" value="Laminin_G"/>
</dbReference>
<organism evidence="9 10">
    <name type="scientific">Ooceraea biroi</name>
    <name type="common">Clonal raider ant</name>
    <name type="synonym">Cerapachys biroi</name>
    <dbReference type="NCBI Taxonomy" id="2015173"/>
    <lineage>
        <taxon>Eukaryota</taxon>
        <taxon>Metazoa</taxon>
        <taxon>Ecdysozoa</taxon>
        <taxon>Arthropoda</taxon>
        <taxon>Hexapoda</taxon>
        <taxon>Insecta</taxon>
        <taxon>Pterygota</taxon>
        <taxon>Neoptera</taxon>
        <taxon>Endopterygota</taxon>
        <taxon>Hymenoptera</taxon>
        <taxon>Apocrita</taxon>
        <taxon>Aculeata</taxon>
        <taxon>Formicoidea</taxon>
        <taxon>Formicidae</taxon>
        <taxon>Dorylinae</taxon>
        <taxon>Ooceraea</taxon>
    </lineage>
</organism>
<feature type="repeat" description="CSPG" evidence="5">
    <location>
        <begin position="799"/>
        <end position="894"/>
    </location>
</feature>
<feature type="repeat" description="CSPG" evidence="5">
    <location>
        <begin position="1824"/>
        <end position="1922"/>
    </location>
</feature>
<feature type="domain" description="Laminin G" evidence="8">
    <location>
        <begin position="33"/>
        <end position="205"/>
    </location>
</feature>
<dbReference type="PANTHER" id="PTHR45739:SF12">
    <property type="entry name" value="CHONDROITIN SULFATE PROTEOGLYCAN 4-LIKE ISOFORM X2"/>
    <property type="match status" value="1"/>
</dbReference>
<dbReference type="InterPro" id="IPR013320">
    <property type="entry name" value="ConA-like_dom_sf"/>
</dbReference>
<evidence type="ECO:0000256" key="2">
    <source>
        <dbReference type="ARBA" id="ARBA00022737"/>
    </source>
</evidence>
<evidence type="ECO:0000256" key="4">
    <source>
        <dbReference type="PROSITE-ProRule" id="PRU00122"/>
    </source>
</evidence>
<evidence type="ECO:0000256" key="3">
    <source>
        <dbReference type="ARBA" id="ARBA00023180"/>
    </source>
</evidence>
<dbReference type="CDD" id="cd00110">
    <property type="entry name" value="LamG"/>
    <property type="match status" value="2"/>
</dbReference>
<evidence type="ECO:0000313" key="9">
    <source>
        <dbReference type="EMBL" id="RLU25320.1"/>
    </source>
</evidence>
<dbReference type="InterPro" id="IPR039005">
    <property type="entry name" value="CSPG_rpt"/>
</dbReference>
<dbReference type="PROSITE" id="PS51854">
    <property type="entry name" value="CSPG"/>
    <property type="match status" value="8"/>
</dbReference>
<name>A0A3L8DXX0_OOCBI</name>
<proteinExistence type="predicted"/>
<evidence type="ECO:0000256" key="5">
    <source>
        <dbReference type="PROSITE-ProRule" id="PRU01201"/>
    </source>
</evidence>
<dbReference type="SUPFAM" id="SSF49899">
    <property type="entry name" value="Concanavalin A-like lectins/glucanases"/>
    <property type="match status" value="2"/>
</dbReference>
<dbReference type="Proteomes" id="UP000279307">
    <property type="component" value="Chromosome 2"/>
</dbReference>
<evidence type="ECO:0000256" key="6">
    <source>
        <dbReference type="SAM" id="Phobius"/>
    </source>
</evidence>
<keyword evidence="1 7" id="KW-0732">Signal</keyword>
<protein>
    <recommendedName>
        <fullName evidence="8">Laminin G domain-containing protein</fullName>
    </recommendedName>
</protein>
<comment type="caution">
    <text evidence="9">The sequence shown here is derived from an EMBL/GenBank/DDBJ whole genome shotgun (WGS) entry which is preliminary data.</text>
</comment>
<keyword evidence="2" id="KW-0677">Repeat</keyword>
<accession>A0A3L8DXX0</accession>
<gene>
    <name evidence="9" type="ORF">DMN91_001476</name>
</gene>
<dbReference type="Pfam" id="PF16184">
    <property type="entry name" value="Cadherin_3"/>
    <property type="match status" value="12"/>
</dbReference>
<feature type="repeat" description="CSPG" evidence="5">
    <location>
        <begin position="445"/>
        <end position="540"/>
    </location>
</feature>
<dbReference type="EMBL" id="QOIP01000002">
    <property type="protein sequence ID" value="RLU25320.1"/>
    <property type="molecule type" value="Genomic_DNA"/>
</dbReference>
<keyword evidence="6" id="KW-0472">Membrane</keyword>
<feature type="repeat" description="CSPG" evidence="5">
    <location>
        <begin position="573"/>
        <end position="665"/>
    </location>
</feature>
<feature type="repeat" description="CSPG" evidence="5">
    <location>
        <begin position="1589"/>
        <end position="1684"/>
    </location>
</feature>
<evidence type="ECO:0000313" key="10">
    <source>
        <dbReference type="Proteomes" id="UP000279307"/>
    </source>
</evidence>
<evidence type="ECO:0000259" key="8">
    <source>
        <dbReference type="PROSITE" id="PS50025"/>
    </source>
</evidence>
<dbReference type="PROSITE" id="PS51257">
    <property type="entry name" value="PROKAR_LIPOPROTEIN"/>
    <property type="match status" value="1"/>
</dbReference>
<feature type="signal peptide" evidence="7">
    <location>
        <begin position="1"/>
        <end position="30"/>
    </location>
</feature>
<reference evidence="9 10" key="1">
    <citation type="journal article" date="2018" name="Genome Res.">
        <title>The genomic architecture and molecular evolution of ant odorant receptors.</title>
        <authorList>
            <person name="McKenzie S.K."/>
            <person name="Kronauer D.J.C."/>
        </authorList>
    </citation>
    <scope>NUCLEOTIDE SEQUENCE [LARGE SCALE GENOMIC DNA]</scope>
    <source>
        <strain evidence="9">Clonal line C1</strain>
    </source>
</reference>
<sequence>MHGNRPAFLTDMGLLMFLAVTASLLGCCQTDEKVSFYGASYIHLPVQEAKGATDISFRFRTHLADAMLLLAAGKTDYCLIKLEAGRLKVHINLGAGENEMASARGLTLNDLSWHEVNLTRREANISLQIDVIHTTRSQLPGRFFELNIHYGVFIGGRGDFNELFLGHTDYLRGCMADIIYNGAKVIEYARSRKGQSEATAVTWGCSPEFDATRGTEVSFVEDGAFVAIPRLIPRNGSRWEFELKTGADSGLLLYNTGQSSYADFLGIELYDGKIRLLMNKGNGPTELIHGTVVADGKWHSVIVDFNPSGLGITVDRHEKTMALPSGGNRFLDLADMLYLGGTELNKRARALGKGLRSGDVSYKGCIRNMVLNKDLGLPDVKVSQGIVVGCVWGYPCVEADPCVPGASCTQLGVNSFRCNCDQSLCIKPNYAEDYKIYSNGTLPVNLEILSLSPLLVSEGENVPITGENIAMVLDIAKYGVEETGVVFTLVTPPVYGTLALDLLMSRKDHSFTLQDIKQDKIQYTHDGSETTEDSMILELTLAAGPDYTLPGYLQGSLRFPLHVNVTPVNDPPLLEIPTAKVLRLAQGTRKTLTKELIWAIDADTPSEMLIYTVLRTDTDAGHIEKVTSPFRPIDTFTQAELMQGLIAYVHRGNAKPNAMLGLQVSDGIESSQPAYLRVSAYPLQIKLTHNTGLVVVHRSFSFLTPANLSFATNSDDNTIDIRYDIVSPPQYGVLQKLKNVSSSWTNVDYFTSRDMELHTVRYLHNVGSPNQDEFKFQASVREVKTQQVYDFRITFIDLELRETRRVPVNLTNTSNITITSNHLRYQTNPLVTSPSKIVFSLTTGPKYGNLFLSDRKLAAADTFTQKDIEEVRLSYRLFRRAYSNILDEITFKVNAPQCVDIHATLKFRYYVGKNGKSLEGVESLKVDEGSRTPLRITHMNPKEYGISSLLYNLTVKPYHGWLAIANNSESQGQRNVSSFTFEDVSEQTVFYVHDDSETKEDSFEFVAVSLDADFMYVGKFHIDVAMKNDNPPGRTVDRVFHVVLKGDKLITSKDLAYTDKDVDTKASELIYTRKDAQKSRIYRITNPSSPIREFSQQDINDGVILFRHYGDEHEKIEFSITDGHFYKIGVLEIQASPPYIRLRENNGSIVQFNKSVVLRPKELEIETNVYATAKDIKYNIWEKPKHGILLKHGRESNSFTEDDLKHSSVAYKHLGGFLTKDVFKFKVFVKGAEAEGAFVIKVYPESYWESLIVQSNKTIFVEEATSVLLSRKSLEIMHPKISSSEIVYFVREWPKNGYLDLQVQDEHNEETKEEYSGNAVNHFEQSLINEGRVFYVQSVMNQTDDRFVVDVTNGITWLRGLSVNFVIVPEKLYVEAREFNVVEGKSAVLSESNFLVVTPYYVGKVTDYRITEKPQHGTILDSTKNTQVKKFSQKHLSAGVIFYRHNGDEFSRDSFRMIVTAGDKTSEPFDVSVIVQPVNDEIPVLVNRTKLNIWQGGSIVLTPTNLAAVDNDTTPYDITFNVTGVRNGYISLVTAPELDIYNFTQSQINESQVVFTHTNGSDGEFNFVLSDGVHTTESYTVLVTTKPVHLNIEYNMPLNVFPLTRKLISDKLLLTTCSDEAREIRYTVRNGPHLGKVIMETSEGVWLEVERFTQRDINNSKVIYEHTKQFMDLTANDSFTFDVETHFAGTLTNQVFQIDISVSSGGLDRYVSAKNVRVVEGGSAHVIMNISGIISFLQTNAGSKNPAVLSRLVHQPSHGHVMLLPDMNVTTFTQPQIEGGKIAYFHDHSDTLEDRIQFSLYLTGHVLLCNTSVRVIIEPVNDEPFRLITDQPFMTVVQNQNQTVTRDNLLTTDPDTPPEEIRYDVITGPTFGRLLLLPFNQNTSEVHQVNKFTQYDIDSNRVIYEHNGPMQAASFYFRVWDGRFNPDYRVFNIHVLPIRLNVTVPGPLSLQQGSNVALITENDVKLDTNARQDLVTYEITTHPKHGVLYVRDSAAATFKQTDMLSKSVMFMQTDMMASNDSLELSARLSGFVQQHIRVEIKVVPLMIMNPMMVLAGEKNRITLQHLDATPLAELTTSYPLYTIVKKPKFAKIKRIIRSSSSSGEKRGMREREVARFSHQEIISGVIYLVCRKIPSIDGVADSFSFILAASIFQPAVGDFKFRIKLNMDDDNITLGGPMDPVGHEGEMAIAPNMSNDYLLILGMLFGVFLLGVVVIVTIRCRHNRYEHTEEEKPETTPTIGVMPLPRPPDHLMPATPHLKPFGNDHNSVTASTPLPVLPSTLPQCKVIPLSPLESSSEVDVSARYPYGVADGDEWSSFDTSDLPCQSATTQRTKKNPLLRRDQYWV</sequence>
<dbReference type="OrthoDB" id="430044at2759"/>
<evidence type="ECO:0000256" key="1">
    <source>
        <dbReference type="ARBA" id="ARBA00022729"/>
    </source>
</evidence>
<feature type="transmembrane region" description="Helical" evidence="6">
    <location>
        <begin position="2197"/>
        <end position="2218"/>
    </location>
</feature>
<dbReference type="Pfam" id="PF02210">
    <property type="entry name" value="Laminin_G_2"/>
    <property type="match status" value="2"/>
</dbReference>
<feature type="repeat" description="CSPG" evidence="5">
    <location>
        <begin position="915"/>
        <end position="1008"/>
    </location>
</feature>
<feature type="chain" id="PRO_5018109722" description="Laminin G domain-containing protein" evidence="7">
    <location>
        <begin position="31"/>
        <end position="2345"/>
    </location>
</feature>
<dbReference type="SMART" id="SM00282">
    <property type="entry name" value="LamG"/>
    <property type="match status" value="2"/>
</dbReference>
<keyword evidence="3" id="KW-0325">Glycoprotein</keyword>
<evidence type="ECO:0000256" key="7">
    <source>
        <dbReference type="SAM" id="SignalP"/>
    </source>
</evidence>
<dbReference type="PROSITE" id="PS50025">
    <property type="entry name" value="LAM_G_DOMAIN"/>
    <property type="match status" value="2"/>
</dbReference>
<keyword evidence="6" id="KW-1133">Transmembrane helix</keyword>
<feature type="domain" description="Laminin G" evidence="8">
    <location>
        <begin position="215"/>
        <end position="390"/>
    </location>
</feature>
<dbReference type="InterPro" id="IPR051561">
    <property type="entry name" value="FRAS1_ECM"/>
</dbReference>
<dbReference type="Gene3D" id="2.60.120.200">
    <property type="match status" value="2"/>
</dbReference>
<feature type="repeat" description="CSPG" evidence="5">
    <location>
        <begin position="1482"/>
        <end position="1572"/>
    </location>
</feature>
<dbReference type="GO" id="GO:0009653">
    <property type="term" value="P:anatomical structure morphogenesis"/>
    <property type="evidence" value="ECO:0007669"/>
    <property type="project" value="TreeGrafter"/>
</dbReference>
<feature type="repeat" description="CSPG" evidence="5">
    <location>
        <begin position="684"/>
        <end position="779"/>
    </location>
</feature>
<dbReference type="PANTHER" id="PTHR45739">
    <property type="entry name" value="MATRIX PROTEIN, PUTATIVE-RELATED"/>
    <property type="match status" value="1"/>
</dbReference>